<name>A0ABP5B9V8_9MICO</name>
<organism evidence="1 2">
    <name type="scientific">Microbacterium aoyamense</name>
    <dbReference type="NCBI Taxonomy" id="344166"/>
    <lineage>
        <taxon>Bacteria</taxon>
        <taxon>Bacillati</taxon>
        <taxon>Actinomycetota</taxon>
        <taxon>Actinomycetes</taxon>
        <taxon>Micrococcales</taxon>
        <taxon>Microbacteriaceae</taxon>
        <taxon>Microbacterium</taxon>
    </lineage>
</organism>
<accession>A0ABP5B9V8</accession>
<gene>
    <name evidence="1" type="ORF">GCM10009775_32880</name>
</gene>
<protein>
    <submittedName>
        <fullName evidence="1">Uncharacterized protein</fullName>
    </submittedName>
</protein>
<dbReference type="Proteomes" id="UP001501343">
    <property type="component" value="Unassembled WGS sequence"/>
</dbReference>
<evidence type="ECO:0000313" key="2">
    <source>
        <dbReference type="Proteomes" id="UP001501343"/>
    </source>
</evidence>
<reference evidence="2" key="1">
    <citation type="journal article" date="2019" name="Int. J. Syst. Evol. Microbiol.">
        <title>The Global Catalogue of Microorganisms (GCM) 10K type strain sequencing project: providing services to taxonomists for standard genome sequencing and annotation.</title>
        <authorList>
            <consortium name="The Broad Institute Genomics Platform"/>
            <consortium name="The Broad Institute Genome Sequencing Center for Infectious Disease"/>
            <person name="Wu L."/>
            <person name="Ma J."/>
        </authorList>
    </citation>
    <scope>NUCLEOTIDE SEQUENCE [LARGE SCALE GENOMIC DNA]</scope>
    <source>
        <strain evidence="2">JCM 14900</strain>
    </source>
</reference>
<evidence type="ECO:0000313" key="1">
    <source>
        <dbReference type="EMBL" id="GAA1938230.1"/>
    </source>
</evidence>
<proteinExistence type="predicted"/>
<keyword evidence="2" id="KW-1185">Reference proteome</keyword>
<dbReference type="EMBL" id="BAAAOF010000008">
    <property type="protein sequence ID" value="GAA1938230.1"/>
    <property type="molecule type" value="Genomic_DNA"/>
</dbReference>
<dbReference type="RefSeq" id="WP_248152120.1">
    <property type="nucleotide sequence ID" value="NZ_BAAAOF010000008.1"/>
</dbReference>
<sequence length="249" mass="27119">MSIFRQPIPTIVDGRHPLPELWIPDEESERASALRKQFKKTFKATGNDHATWREFVGIRLPAHVHEYFAAFPALSAAESDDSQRVLDPFAATTSVIRQNGSPMPTQLFVTRAAVDQAHPAATPQPTALVQEITSDGDRSWDAYLTLRAVDDARAEARAAAEAARQEQHMRATLMCPVCEQVPDSAGQTVRARLLVPVQGAAHVPSIRSCVPCWAVASAQYVAELASAPLAAGKSRTRGQAVAEHLRRAQ</sequence>
<comment type="caution">
    <text evidence="1">The sequence shown here is derived from an EMBL/GenBank/DDBJ whole genome shotgun (WGS) entry which is preliminary data.</text>
</comment>